<reference evidence="2" key="1">
    <citation type="journal article" date="2021" name="Proc. Natl. Acad. Sci. U.S.A.">
        <title>A Catalog of Tens of Thousands of Viruses from Human Metagenomes Reveals Hidden Associations with Chronic Diseases.</title>
        <authorList>
            <person name="Tisza M.J."/>
            <person name="Buck C.B."/>
        </authorList>
    </citation>
    <scope>NUCLEOTIDE SEQUENCE</scope>
    <source>
        <strain evidence="2">CtCo31</strain>
    </source>
</reference>
<dbReference type="GO" id="GO:0016740">
    <property type="term" value="F:transferase activity"/>
    <property type="evidence" value="ECO:0007669"/>
    <property type="project" value="UniProtKB-KW"/>
</dbReference>
<accession>A0A8S5ULY4</accession>
<proteinExistence type="predicted"/>
<dbReference type="Gene3D" id="3.90.550.10">
    <property type="entry name" value="Spore Coat Polysaccharide Biosynthesis Protein SpsA, Chain A"/>
    <property type="match status" value="1"/>
</dbReference>
<organism evidence="2">
    <name type="scientific">Myoviridae sp. ctCo31</name>
    <dbReference type="NCBI Taxonomy" id="2825053"/>
    <lineage>
        <taxon>Viruses</taxon>
        <taxon>Duplodnaviria</taxon>
        <taxon>Heunggongvirae</taxon>
        <taxon>Uroviricota</taxon>
        <taxon>Caudoviricetes</taxon>
    </lineage>
</organism>
<dbReference type="SUPFAM" id="SSF53448">
    <property type="entry name" value="Nucleotide-diphospho-sugar transferases"/>
    <property type="match status" value="1"/>
</dbReference>
<sequence>MDAYNHTDVKLFEQTNLNGLSGAIYEGLSDYNTNDNLLIILGDILPASKFVLDNQFISVKKVPDYSRWCMVEINQSGRVISFIDKPDEQPDTDLAVSGIYYLKDINLVKKLLEEQFLNNEKTKNEFQFSTVLQKLDLYVKFIDVIDFGTLEEYLENRSIKKSRSFNELKQDGYKITKLSTAKRQKIIDEYNWFMNIPDELKRFTPRVYSLNLLETSYTMETIKYPTLRDFYLFISSEKEDYINIFNCLFDYLDQTKLKEFNIKENYLNKIYEKTVNRTKELSDEYDKILINNFLTNFYYTILDNQDIPCVMHGDFCFSNILYNISNNDFKLIDPRGEIFGSHYYEVAKLMHSALFDYDFIDAELYLVDSNKNTVVYNEGKELIKQLFINEINRRYSKNEVKLIYYICASLFLSMIPLHAHNKQNQKIYFNIFKTIYTEYCK</sequence>
<dbReference type="Pfam" id="PF00483">
    <property type="entry name" value="NTP_transferase"/>
    <property type="match status" value="1"/>
</dbReference>
<feature type="domain" description="Nucleotidyl transferase" evidence="1">
    <location>
        <begin position="56"/>
        <end position="156"/>
    </location>
</feature>
<name>A0A8S5ULY4_9CAUD</name>
<dbReference type="EMBL" id="BK016109">
    <property type="protein sequence ID" value="DAF95418.1"/>
    <property type="molecule type" value="Genomic_DNA"/>
</dbReference>
<dbReference type="SUPFAM" id="SSF56112">
    <property type="entry name" value="Protein kinase-like (PK-like)"/>
    <property type="match status" value="1"/>
</dbReference>
<dbReference type="InterPro" id="IPR011009">
    <property type="entry name" value="Kinase-like_dom_sf"/>
</dbReference>
<evidence type="ECO:0000313" key="2">
    <source>
        <dbReference type="EMBL" id="DAF95418.1"/>
    </source>
</evidence>
<dbReference type="InterPro" id="IPR029044">
    <property type="entry name" value="Nucleotide-diphossugar_trans"/>
</dbReference>
<keyword evidence="2" id="KW-0808">Transferase</keyword>
<dbReference type="InterPro" id="IPR005835">
    <property type="entry name" value="NTP_transferase_dom"/>
</dbReference>
<protein>
    <submittedName>
        <fullName evidence="2">NTP transferase</fullName>
    </submittedName>
</protein>
<evidence type="ECO:0000259" key="1">
    <source>
        <dbReference type="Pfam" id="PF00483"/>
    </source>
</evidence>